<evidence type="ECO:0000259" key="8">
    <source>
        <dbReference type="SMART" id="SM00965"/>
    </source>
</evidence>
<dbReference type="EMBL" id="CP003837">
    <property type="protein sequence ID" value="AGH42295.1"/>
    <property type="molecule type" value="Genomic_DNA"/>
</dbReference>
<organism evidence="9 10">
    <name type="scientific">Paraglaciecola psychrophila 170</name>
    <dbReference type="NCBI Taxonomy" id="1129794"/>
    <lineage>
        <taxon>Bacteria</taxon>
        <taxon>Pseudomonadati</taxon>
        <taxon>Pseudomonadota</taxon>
        <taxon>Gammaproteobacteria</taxon>
        <taxon>Alteromonadales</taxon>
        <taxon>Alteromonadaceae</taxon>
        <taxon>Paraglaciecola</taxon>
    </lineage>
</organism>
<dbReference type="Gene3D" id="2.40.170.20">
    <property type="entry name" value="TonB-dependent receptor, beta-barrel domain"/>
    <property type="match status" value="1"/>
</dbReference>
<dbReference type="Gene3D" id="3.55.50.30">
    <property type="match status" value="1"/>
</dbReference>
<keyword evidence="6" id="KW-0998">Cell outer membrane</keyword>
<dbReference type="Proteomes" id="UP000011864">
    <property type="component" value="Chromosome"/>
</dbReference>
<evidence type="ECO:0000313" key="10">
    <source>
        <dbReference type="Proteomes" id="UP000011864"/>
    </source>
</evidence>
<proteinExistence type="inferred from homology"/>
<keyword evidence="5 7" id="KW-0472">Membrane</keyword>
<keyword evidence="10" id="KW-1185">Reference proteome</keyword>
<keyword evidence="9" id="KW-0675">Receptor</keyword>
<dbReference type="InterPro" id="IPR037066">
    <property type="entry name" value="Plug_dom_sf"/>
</dbReference>
<dbReference type="PATRIC" id="fig|1129794.4.peg.179"/>
<keyword evidence="4" id="KW-0408">Iron</keyword>
<dbReference type="InterPro" id="IPR011662">
    <property type="entry name" value="Secretin/TonB_short_N"/>
</dbReference>
<dbReference type="eggNOG" id="COG1629">
    <property type="taxonomic scope" value="Bacteria"/>
</dbReference>
<dbReference type="HOGENOM" id="CLU_006935_2_0_6"/>
<keyword evidence="2" id="KW-0813">Transport</keyword>
<dbReference type="NCBIfam" id="TIGR01782">
    <property type="entry name" value="TonB-Xanth-Caul"/>
    <property type="match status" value="1"/>
</dbReference>
<dbReference type="PANTHER" id="PTHR40980:SF3">
    <property type="entry name" value="TONB-DEPENDENT RECEPTOR-LIKE BETA-BARREL DOMAIN-CONTAINING PROTEIN"/>
    <property type="match status" value="1"/>
</dbReference>
<keyword evidence="3" id="KW-0406">Ion transport</keyword>
<dbReference type="Gene3D" id="2.170.130.10">
    <property type="entry name" value="TonB-dependent receptor, plug domain"/>
    <property type="match status" value="1"/>
</dbReference>
<dbReference type="InterPro" id="IPR012910">
    <property type="entry name" value="Plug_dom"/>
</dbReference>
<feature type="domain" description="Secretin/TonB short N-terminal" evidence="8">
    <location>
        <begin position="33"/>
        <end position="84"/>
    </location>
</feature>
<dbReference type="InterPro" id="IPR036942">
    <property type="entry name" value="Beta-barrel_TonB_sf"/>
</dbReference>
<evidence type="ECO:0000256" key="4">
    <source>
        <dbReference type="ARBA" id="ARBA00023004"/>
    </source>
</evidence>
<dbReference type="Pfam" id="PF00593">
    <property type="entry name" value="TonB_dep_Rec_b-barrel"/>
    <property type="match status" value="1"/>
</dbReference>
<dbReference type="OrthoDB" id="8727862at2"/>
<dbReference type="PANTHER" id="PTHR40980">
    <property type="entry name" value="PLUG DOMAIN-CONTAINING PROTEIN"/>
    <property type="match status" value="1"/>
</dbReference>
<evidence type="ECO:0000256" key="5">
    <source>
        <dbReference type="ARBA" id="ARBA00023136"/>
    </source>
</evidence>
<comment type="similarity">
    <text evidence="7">Belongs to the TonB-dependent receptor family.</text>
</comment>
<dbReference type="eggNOG" id="COG4771">
    <property type="taxonomic scope" value="Bacteria"/>
</dbReference>
<evidence type="ECO:0000313" key="9">
    <source>
        <dbReference type="EMBL" id="AGH42295.1"/>
    </source>
</evidence>
<keyword evidence="7" id="KW-0798">TonB box</keyword>
<dbReference type="SUPFAM" id="SSF56935">
    <property type="entry name" value="Porins"/>
    <property type="match status" value="1"/>
</dbReference>
<dbReference type="AlphaFoldDB" id="K7A669"/>
<dbReference type="GO" id="GO:0006826">
    <property type="term" value="P:iron ion transport"/>
    <property type="evidence" value="ECO:0007669"/>
    <property type="project" value="UniProtKB-KW"/>
</dbReference>
<gene>
    <name evidence="9" type="ORF">C427_0185</name>
</gene>
<evidence type="ECO:0000256" key="7">
    <source>
        <dbReference type="RuleBase" id="RU003357"/>
    </source>
</evidence>
<evidence type="ECO:0000256" key="2">
    <source>
        <dbReference type="ARBA" id="ARBA00022448"/>
    </source>
</evidence>
<dbReference type="RefSeq" id="WP_007638152.1">
    <property type="nucleotide sequence ID" value="NC_020514.1"/>
</dbReference>
<keyword evidence="3" id="KW-0410">Iron transport</keyword>
<name>K7A669_9ALTE</name>
<protein>
    <submittedName>
        <fullName evidence="9">TonB-dependent receptor</fullName>
    </submittedName>
</protein>
<dbReference type="SMART" id="SM00965">
    <property type="entry name" value="STN"/>
    <property type="match status" value="1"/>
</dbReference>
<sequence>MLWAQPKQIFQDFNLDASSADVSLIEFAKQADLTIIFPYEKVQSRQANALKGSFTIEQGMCKLLENTGLAASFERDGVVTIKRISIRDTLLEDKSLLQEIVDLLIGNGDKIVTFPEEPSYVELIEVRGIRSSMDWALDIKQESIGVSESIQSEEIGKFPDLNLAESLQRITGVSIDRSEGEGQFVTVRGLGPQFNTVLSNGRRLATDNQGREFSFDTIASELVTSVTVDKTFSASQPSGGIGSVINIKTARPMASKDFKIAGSVKATFDNNSQKATPQGTIFFSHSNDKLGWLVSLSHQTRKARINEVQTDGWLLNTDIPTEQILSTADTIFVPRNYDQRVRFDQRTRTGGTLVLQYKATPNLDVSLDYLQSDFNVKTDSTSLGHWFTSSNLEDVVTDENGTAIAFSQNVGHATDFHARTFDRPSSISALGFNSHWQASPKVLLEFDVSSSKASTKDRIGAGNALTLIGYLNRSSFSISEGNILPHITGFESSDPTIVDALGDVTGISDYLDPINGRAHVMMRRGWNIEDKFDQLKTDITLFDGLVSNIDIKFGLMYSTQSKRNERWDNEKNAVHCSFCGYFPEPDLPDGFQTVFDAGSDFLSSVSGSENLPTRWLRHDGETLFNFLESASDINFDAVIRNNSFTVTENISSAYIQGQQRSQWLNIELSSQYGVRYENTDTVVTGFESDLLALTILDQTEIGQLNSPGRVISKSASYDNWLPSVSIKADWQDNIIARLGVSRSLTRPTMGQLSPSLVLTTTRQGGDLRASSGNPDLKPFESTNFDVTLEWYYQPLSYLSASYFKKKVSNFIVSTVIQTTINDVTDPSTGADSRAPDSEDTLAEFDLTTPINGQTATVSGFEFAIQHDFDSGLGVVANMTLVDSNAKLDPTDISQKFALTGLSDSQNLIVYYEKGPGKIRLAWNHRDGFLQSLVQIQGPEPTYVRSYQQFDVSASYAINDNVSVFIEGVNITEENVLKHGRYPNQLLLAQQPGARYSLGLRGSF</sequence>
<dbReference type="GO" id="GO:0009279">
    <property type="term" value="C:cell outer membrane"/>
    <property type="evidence" value="ECO:0007669"/>
    <property type="project" value="UniProtKB-SubCell"/>
</dbReference>
<dbReference type="Pfam" id="PF07715">
    <property type="entry name" value="Plug"/>
    <property type="match status" value="1"/>
</dbReference>
<dbReference type="STRING" id="1129794.C427_0185"/>
<evidence type="ECO:0000256" key="3">
    <source>
        <dbReference type="ARBA" id="ARBA00022496"/>
    </source>
</evidence>
<accession>K7A669</accession>
<evidence type="ECO:0000256" key="6">
    <source>
        <dbReference type="ARBA" id="ARBA00023237"/>
    </source>
</evidence>
<reference evidence="9 10" key="1">
    <citation type="journal article" date="2013" name="Genome Announc.">
        <title>Complete Genome Sequence of Glaciecola psychrophila Strain 170T.</title>
        <authorList>
            <person name="Yin J."/>
            <person name="Chen J."/>
            <person name="Liu G."/>
            <person name="Yu Y."/>
            <person name="Song L."/>
            <person name="Wang X."/>
            <person name="Qu X."/>
        </authorList>
    </citation>
    <scope>NUCLEOTIDE SEQUENCE [LARGE SCALE GENOMIC DNA]</scope>
    <source>
        <strain evidence="9 10">170</strain>
    </source>
</reference>
<dbReference type="CDD" id="cd01347">
    <property type="entry name" value="ligand_gated_channel"/>
    <property type="match status" value="1"/>
</dbReference>
<dbReference type="KEGG" id="gps:C427_0185"/>
<dbReference type="InterPro" id="IPR000531">
    <property type="entry name" value="Beta-barrel_TonB"/>
</dbReference>
<evidence type="ECO:0000256" key="1">
    <source>
        <dbReference type="ARBA" id="ARBA00004442"/>
    </source>
</evidence>
<comment type="subcellular location">
    <subcellularLocation>
        <location evidence="1 7">Cell outer membrane</location>
    </subcellularLocation>
</comment>
<dbReference type="InterPro" id="IPR010104">
    <property type="entry name" value="TonB_rcpt_bac"/>
</dbReference>